<comment type="similarity">
    <text evidence="3 11">Belongs to the glycosyltransferase 10 family.</text>
</comment>
<evidence type="ECO:0000256" key="6">
    <source>
        <dbReference type="ARBA" id="ARBA00022692"/>
    </source>
</evidence>
<comment type="pathway">
    <text evidence="2">Protein modification; protein glycosylation.</text>
</comment>
<evidence type="ECO:0000256" key="3">
    <source>
        <dbReference type="ARBA" id="ARBA00008919"/>
    </source>
</evidence>
<dbReference type="PANTHER" id="PTHR11929:SF145">
    <property type="entry name" value="ALPHA-(1,3)-FUCOSYLTRANSFERASE FUT-1"/>
    <property type="match status" value="1"/>
</dbReference>
<evidence type="ECO:0000256" key="2">
    <source>
        <dbReference type="ARBA" id="ARBA00004922"/>
    </source>
</evidence>
<evidence type="ECO:0000313" key="14">
    <source>
        <dbReference type="Ensembl" id="ENSCSAVP00000018315.1"/>
    </source>
</evidence>
<dbReference type="STRING" id="51511.ENSCSAVP00000018315"/>
<keyword evidence="8" id="KW-1133">Transmembrane helix</keyword>
<dbReference type="HOGENOM" id="CLU_032075_2_0_1"/>
<dbReference type="AlphaFoldDB" id="H2ZL49"/>
<keyword evidence="11" id="KW-0333">Golgi apparatus</keyword>
<protein>
    <recommendedName>
        <fullName evidence="11">Fucosyltransferase</fullName>
        <ecNumber evidence="11">2.4.1.-</ecNumber>
    </recommendedName>
</protein>
<dbReference type="Ensembl" id="ENSCSAVT00000018515.1">
    <property type="protein sequence ID" value="ENSCSAVP00000018315.1"/>
    <property type="gene ID" value="ENSCSAVG00000010758.1"/>
</dbReference>
<keyword evidence="6 11" id="KW-0812">Transmembrane</keyword>
<dbReference type="GO" id="GO:0032580">
    <property type="term" value="C:Golgi cisterna membrane"/>
    <property type="evidence" value="ECO:0007669"/>
    <property type="project" value="UniProtKB-SubCell"/>
</dbReference>
<dbReference type="InterPro" id="IPR031481">
    <property type="entry name" value="Glyco_tran_10_N"/>
</dbReference>
<comment type="subcellular location">
    <subcellularLocation>
        <location evidence="11">Golgi apparatus</location>
        <location evidence="11">Golgi stack membrane</location>
        <topology evidence="11">Single-pass type II membrane protein</topology>
    </subcellularLocation>
    <subcellularLocation>
        <location evidence="1">Membrane</location>
        <topology evidence="1">Single-pass membrane protein</topology>
    </subcellularLocation>
</comment>
<keyword evidence="4 11" id="KW-0328">Glycosyltransferase</keyword>
<dbReference type="OMA" id="EPPWLEI"/>
<dbReference type="FunFam" id="3.40.50.11660:FF:000007">
    <property type="entry name" value="alpha-(1,3)-fucosyltransferase 6-like"/>
    <property type="match status" value="1"/>
</dbReference>
<evidence type="ECO:0000256" key="4">
    <source>
        <dbReference type="ARBA" id="ARBA00022676"/>
    </source>
</evidence>
<dbReference type="SUPFAM" id="SSF53756">
    <property type="entry name" value="UDP-Glycosyltransferase/glycogen phosphorylase"/>
    <property type="match status" value="1"/>
</dbReference>
<evidence type="ECO:0000256" key="9">
    <source>
        <dbReference type="ARBA" id="ARBA00023136"/>
    </source>
</evidence>
<dbReference type="EC" id="2.4.1.-" evidence="11"/>
<evidence type="ECO:0000256" key="10">
    <source>
        <dbReference type="ARBA" id="ARBA00023180"/>
    </source>
</evidence>
<proteinExistence type="inferred from homology"/>
<feature type="domain" description="Fucosyltransferase C-terminal" evidence="12">
    <location>
        <begin position="139"/>
        <end position="335"/>
    </location>
</feature>
<evidence type="ECO:0000259" key="13">
    <source>
        <dbReference type="Pfam" id="PF17039"/>
    </source>
</evidence>
<evidence type="ECO:0000256" key="8">
    <source>
        <dbReference type="ARBA" id="ARBA00022989"/>
    </source>
</evidence>
<dbReference type="InParanoid" id="H2ZL49"/>
<dbReference type="Gene3D" id="3.40.50.11660">
    <property type="entry name" value="Glycosyl transferase family 10, C-terminal domain"/>
    <property type="match status" value="1"/>
</dbReference>
<keyword evidence="10" id="KW-0325">Glycoprotein</keyword>
<dbReference type="eggNOG" id="KOG2619">
    <property type="taxonomic scope" value="Eukaryota"/>
</dbReference>
<keyword evidence="5 11" id="KW-0808">Transferase</keyword>
<evidence type="ECO:0000256" key="5">
    <source>
        <dbReference type="ARBA" id="ARBA00022679"/>
    </source>
</evidence>
<dbReference type="InterPro" id="IPR001503">
    <property type="entry name" value="Glyco_trans_10"/>
</dbReference>
<evidence type="ECO:0000313" key="15">
    <source>
        <dbReference type="Proteomes" id="UP000007875"/>
    </source>
</evidence>
<reference evidence="14" key="3">
    <citation type="submission" date="2025-09" db="UniProtKB">
        <authorList>
            <consortium name="Ensembl"/>
        </authorList>
    </citation>
    <scope>IDENTIFICATION</scope>
</reference>
<dbReference type="UniPathway" id="UPA00378"/>
<dbReference type="Proteomes" id="UP000007875">
    <property type="component" value="Unassembled WGS sequence"/>
</dbReference>
<dbReference type="GO" id="GO:0046920">
    <property type="term" value="F:alpha-(1-&gt;3)-fucosyltransferase activity"/>
    <property type="evidence" value="ECO:0007669"/>
    <property type="project" value="TreeGrafter"/>
</dbReference>
<evidence type="ECO:0000256" key="1">
    <source>
        <dbReference type="ARBA" id="ARBA00004167"/>
    </source>
</evidence>
<dbReference type="PANTHER" id="PTHR11929">
    <property type="entry name" value="ALPHA- 1,3 -FUCOSYLTRANSFERASE"/>
    <property type="match status" value="1"/>
</dbReference>
<keyword evidence="9" id="KW-0472">Membrane</keyword>
<reference evidence="15" key="1">
    <citation type="submission" date="2003-08" db="EMBL/GenBank/DDBJ databases">
        <authorList>
            <person name="Birren B."/>
            <person name="Nusbaum C."/>
            <person name="Abebe A."/>
            <person name="Abouelleil A."/>
            <person name="Adekoya E."/>
            <person name="Ait-zahra M."/>
            <person name="Allen N."/>
            <person name="Allen T."/>
            <person name="An P."/>
            <person name="Anderson M."/>
            <person name="Anderson S."/>
            <person name="Arachchi H."/>
            <person name="Armbruster J."/>
            <person name="Bachantsang P."/>
            <person name="Baldwin J."/>
            <person name="Barry A."/>
            <person name="Bayul T."/>
            <person name="Blitshsteyn B."/>
            <person name="Bloom T."/>
            <person name="Blye J."/>
            <person name="Boguslavskiy L."/>
            <person name="Borowsky M."/>
            <person name="Boukhgalter B."/>
            <person name="Brunache A."/>
            <person name="Butler J."/>
            <person name="Calixte N."/>
            <person name="Calvo S."/>
            <person name="Camarata J."/>
            <person name="Campo K."/>
            <person name="Chang J."/>
            <person name="Cheshatsang Y."/>
            <person name="Citroen M."/>
            <person name="Collymore A."/>
            <person name="Considine T."/>
            <person name="Cook A."/>
            <person name="Cooke P."/>
            <person name="Corum B."/>
            <person name="Cuomo C."/>
            <person name="David R."/>
            <person name="Dawoe T."/>
            <person name="Degray S."/>
            <person name="Dodge S."/>
            <person name="Dooley K."/>
            <person name="Dorje P."/>
            <person name="Dorjee K."/>
            <person name="Dorris L."/>
            <person name="Duffey N."/>
            <person name="Dupes A."/>
            <person name="Elkins T."/>
            <person name="Engels R."/>
            <person name="Erickson J."/>
            <person name="Farina A."/>
            <person name="Faro S."/>
            <person name="Ferreira P."/>
            <person name="Fischer H."/>
            <person name="Fitzgerald M."/>
            <person name="Foley K."/>
            <person name="Gage D."/>
            <person name="Galagan J."/>
            <person name="Gearin G."/>
            <person name="Gnerre S."/>
            <person name="Gnirke A."/>
            <person name="Goyette A."/>
            <person name="Graham J."/>
            <person name="Grandbois E."/>
            <person name="Gyaltsen K."/>
            <person name="Hafez N."/>
            <person name="Hagopian D."/>
            <person name="Hagos B."/>
            <person name="Hall J."/>
            <person name="Hatcher B."/>
            <person name="Heller A."/>
            <person name="Higgins H."/>
            <person name="Honan T."/>
            <person name="Horn A."/>
            <person name="Houde N."/>
            <person name="Hughes L."/>
            <person name="Hulme W."/>
            <person name="Husby E."/>
            <person name="Iliev I."/>
            <person name="Jaffe D."/>
            <person name="Jones C."/>
            <person name="Kamal M."/>
            <person name="Kamat A."/>
            <person name="Kamvysselis M."/>
            <person name="Karlsson E."/>
            <person name="Kells C."/>
            <person name="Kieu A."/>
            <person name="Kisner P."/>
            <person name="Kodira C."/>
            <person name="Kulbokas E."/>
            <person name="Labutti K."/>
            <person name="Lama D."/>
            <person name="Landers T."/>
            <person name="Leger J."/>
            <person name="Levine S."/>
            <person name="Lewis D."/>
            <person name="Lewis T."/>
            <person name="Lindblad-toh K."/>
            <person name="Liu X."/>
            <person name="Lokyitsang T."/>
            <person name="Lokyitsang Y."/>
            <person name="Lucien O."/>
            <person name="Lui A."/>
            <person name="Ma L.J."/>
            <person name="Mabbitt R."/>
            <person name="Macdonald J."/>
            <person name="Maclean C."/>
            <person name="Major J."/>
            <person name="Manning J."/>
            <person name="Marabella R."/>
            <person name="Maru K."/>
            <person name="Matthews C."/>
            <person name="Mauceli E."/>
            <person name="Mccarthy M."/>
            <person name="Mcdonough S."/>
            <person name="Mcghee T."/>
            <person name="Meldrim J."/>
            <person name="Meneus L."/>
            <person name="Mesirov J."/>
            <person name="Mihalev A."/>
            <person name="Mihova T."/>
            <person name="Mikkelsen T."/>
            <person name="Mlenga V."/>
            <person name="Moru K."/>
            <person name="Mozes J."/>
            <person name="Mulrain L."/>
            <person name="Munson G."/>
            <person name="Naylor J."/>
            <person name="Newes C."/>
            <person name="Nguyen C."/>
            <person name="Nguyen N."/>
            <person name="Nguyen T."/>
            <person name="Nicol R."/>
            <person name="Nielsen C."/>
            <person name="Nizzari M."/>
            <person name="Norbu C."/>
            <person name="Norbu N."/>
            <person name="O'donnell P."/>
            <person name="Okoawo O."/>
            <person name="O'leary S."/>
            <person name="Omotosho B."/>
            <person name="O'neill K."/>
            <person name="Osman S."/>
            <person name="Parker S."/>
            <person name="Perrin D."/>
            <person name="Phunkhang P."/>
            <person name="Piqani B."/>
            <person name="Purcell S."/>
            <person name="Rachupka T."/>
            <person name="Ramasamy U."/>
            <person name="Rameau R."/>
            <person name="Ray V."/>
            <person name="Raymond C."/>
            <person name="Retta R."/>
            <person name="Richardson S."/>
            <person name="Rise C."/>
            <person name="Rodriguez J."/>
            <person name="Rogers J."/>
            <person name="Rogov P."/>
            <person name="Rutman M."/>
            <person name="Schupbach R."/>
            <person name="Seaman C."/>
            <person name="Settipalli S."/>
            <person name="Sharpe T."/>
            <person name="Sheridan J."/>
            <person name="Sherpa N."/>
            <person name="Shi J."/>
            <person name="Smirnov S."/>
            <person name="Smith C."/>
            <person name="Sougnez C."/>
            <person name="Spencer B."/>
            <person name="Stalker J."/>
            <person name="Stange-thomann N."/>
            <person name="Stavropoulos S."/>
            <person name="Stetson K."/>
            <person name="Stone C."/>
            <person name="Stone S."/>
            <person name="Stubbs M."/>
            <person name="Talamas J."/>
            <person name="Tchuinga P."/>
            <person name="Tenzing P."/>
            <person name="Tesfaye S."/>
            <person name="Theodore J."/>
            <person name="Thoulutsang Y."/>
            <person name="Topham K."/>
            <person name="Towey S."/>
            <person name="Tsamla T."/>
            <person name="Tsomo N."/>
            <person name="Vallee D."/>
            <person name="Vassiliev H."/>
            <person name="Venkataraman V."/>
            <person name="Vinson J."/>
            <person name="Vo A."/>
            <person name="Wade C."/>
            <person name="Wang S."/>
            <person name="Wangchuk T."/>
            <person name="Wangdi T."/>
            <person name="Whittaker C."/>
            <person name="Wilkinson J."/>
            <person name="Wu Y."/>
            <person name="Wyman D."/>
            <person name="Yadav S."/>
            <person name="Yang S."/>
            <person name="Yang X."/>
            <person name="Yeager S."/>
            <person name="Yee E."/>
            <person name="Young G."/>
            <person name="Zainoun J."/>
            <person name="Zembeck L."/>
            <person name="Zimmer A."/>
            <person name="Zody M."/>
            <person name="Lander E."/>
        </authorList>
    </citation>
    <scope>NUCLEOTIDE SEQUENCE [LARGE SCALE GENOMIC DNA]</scope>
</reference>
<evidence type="ECO:0000256" key="7">
    <source>
        <dbReference type="ARBA" id="ARBA00022968"/>
    </source>
</evidence>
<feature type="domain" description="Fucosyltransferase N-terminal" evidence="13">
    <location>
        <begin position="3"/>
        <end position="104"/>
    </location>
</feature>
<dbReference type="Pfam" id="PF00852">
    <property type="entry name" value="Glyco_transf_10"/>
    <property type="match status" value="1"/>
</dbReference>
<sequence>KGLILIWATVIMPGEIPIHPMCGGGCDVTNDRSRFDDADAVVFMMKSTNRNDLPDPKKRRANQAFVWWSRESAWTAKYFYRKTLDDFDDYFNWTMTHRRDSDVNGMLYPFIAPESLLFPDHVTPTDNHLMEPKIRDVIKQKTGVVAWVASNCDFTEGAKQRLKVVKEVQRSGVKVDIYGRCGNLSIGGNPFYPTLSKYKFYFAFENGVHCRGYITEKLWFNSFYSGAVPIVWGPTKDDVTSVSPPNSFIHVDDFETTSQLTDYLKYLDNNVTAYTEYLAWRWEVPGYFPLVGVNDREYQGELRKAKNHFNNAFCELCRFIKGGLNQVFHKTVPSLKRFWFDPESEDCL</sequence>
<dbReference type="Pfam" id="PF17039">
    <property type="entry name" value="Glyco_tran_10_N"/>
    <property type="match status" value="1"/>
</dbReference>
<keyword evidence="7" id="KW-0735">Signal-anchor</keyword>
<dbReference type="GeneTree" id="ENSGT00940000159014"/>
<dbReference type="InterPro" id="IPR055270">
    <property type="entry name" value="Glyco_tran_10_C"/>
</dbReference>
<name>H2ZL49_CIOSA</name>
<reference evidence="14" key="2">
    <citation type="submission" date="2025-08" db="UniProtKB">
        <authorList>
            <consortium name="Ensembl"/>
        </authorList>
    </citation>
    <scope>IDENTIFICATION</scope>
</reference>
<dbReference type="InterPro" id="IPR038577">
    <property type="entry name" value="GT10-like_C_sf"/>
</dbReference>
<evidence type="ECO:0000256" key="11">
    <source>
        <dbReference type="RuleBase" id="RU003832"/>
    </source>
</evidence>
<accession>H2ZL49</accession>
<evidence type="ECO:0000259" key="12">
    <source>
        <dbReference type="Pfam" id="PF00852"/>
    </source>
</evidence>
<keyword evidence="15" id="KW-1185">Reference proteome</keyword>
<organism evidence="14 15">
    <name type="scientific">Ciona savignyi</name>
    <name type="common">Pacific transparent sea squirt</name>
    <dbReference type="NCBI Taxonomy" id="51511"/>
    <lineage>
        <taxon>Eukaryota</taxon>
        <taxon>Metazoa</taxon>
        <taxon>Chordata</taxon>
        <taxon>Tunicata</taxon>
        <taxon>Ascidiacea</taxon>
        <taxon>Phlebobranchia</taxon>
        <taxon>Cionidae</taxon>
        <taxon>Ciona</taxon>
    </lineage>
</organism>